<accession>A0ABP7G632</accession>
<sequence length="283" mass="29577">MRTRIGLLHPGQMGAAIAARLNADVLWCPEGRSESTHERADLAALRAAPMADLAKCDVILSVVAPSAAEDVAAAVTAAGFRDGLYIDANAIRPERAQTLADDLAGVGIETIDACIIGPPPRDDARPHMFLSGAPNSRHTAAEILGNAVEITELDDVPGGASALKLSHTVAQKATRTLGALAHAFATKHDVDEHLTALAAASPHPAANPQQLPSVAARAWRWHPELDDTARALADAGLPSEALEDIADVLRRWMPLKDDATASLDSALDLLSTDPPPSEARNGS</sequence>
<dbReference type="Proteomes" id="UP001500908">
    <property type="component" value="Unassembled WGS sequence"/>
</dbReference>
<dbReference type="Pfam" id="PF09130">
    <property type="entry name" value="DUF1932"/>
    <property type="match status" value="1"/>
</dbReference>
<dbReference type="SUPFAM" id="SSF48179">
    <property type="entry name" value="6-phosphogluconate dehydrogenase C-terminal domain-like"/>
    <property type="match status" value="1"/>
</dbReference>
<evidence type="ECO:0000313" key="4">
    <source>
        <dbReference type="Proteomes" id="UP001500908"/>
    </source>
</evidence>
<proteinExistence type="predicted"/>
<dbReference type="RefSeq" id="WP_344974325.1">
    <property type="nucleotide sequence ID" value="NZ_BAABDD010000023.1"/>
</dbReference>
<evidence type="ECO:0000259" key="1">
    <source>
        <dbReference type="Pfam" id="PF03446"/>
    </source>
</evidence>
<feature type="domain" description="6-phosphogluconate dehydrogenase NADP-binding" evidence="1">
    <location>
        <begin position="5"/>
        <end position="146"/>
    </location>
</feature>
<evidence type="ECO:0008006" key="5">
    <source>
        <dbReference type="Google" id="ProtNLM"/>
    </source>
</evidence>
<dbReference type="InterPro" id="IPR008927">
    <property type="entry name" value="6-PGluconate_DH-like_C_sf"/>
</dbReference>
<gene>
    <name evidence="3" type="ORF">GCM10022402_38820</name>
</gene>
<keyword evidence="4" id="KW-1185">Reference proteome</keyword>
<feature type="domain" description="Phosphogluconate dehydrogenase NAD-binding putative C-terminal" evidence="2">
    <location>
        <begin position="185"/>
        <end position="252"/>
    </location>
</feature>
<dbReference type="Pfam" id="PF03446">
    <property type="entry name" value="NAD_binding_2"/>
    <property type="match status" value="1"/>
</dbReference>
<protein>
    <recommendedName>
        <fullName evidence="5">3-hydroxyisobutyrate dehydrogenase</fullName>
    </recommendedName>
</protein>
<dbReference type="InterPro" id="IPR036291">
    <property type="entry name" value="NAD(P)-bd_dom_sf"/>
</dbReference>
<dbReference type="InterPro" id="IPR015814">
    <property type="entry name" value="Pgluconate_DH_NAD-bd_C"/>
</dbReference>
<evidence type="ECO:0000313" key="3">
    <source>
        <dbReference type="EMBL" id="GAA3756638.1"/>
    </source>
</evidence>
<dbReference type="EMBL" id="BAABDD010000023">
    <property type="protein sequence ID" value="GAA3756638.1"/>
    <property type="molecule type" value="Genomic_DNA"/>
</dbReference>
<comment type="caution">
    <text evidence="3">The sequence shown here is derived from an EMBL/GenBank/DDBJ whole genome shotgun (WGS) entry which is preliminary data.</text>
</comment>
<dbReference type="InterPro" id="IPR006115">
    <property type="entry name" value="6PGDH_NADP-bd"/>
</dbReference>
<name>A0ABP7G632_9ACTN</name>
<dbReference type="SUPFAM" id="SSF51735">
    <property type="entry name" value="NAD(P)-binding Rossmann-fold domains"/>
    <property type="match status" value="1"/>
</dbReference>
<organism evidence="3 4">
    <name type="scientific">Salinactinospora qingdaonensis</name>
    <dbReference type="NCBI Taxonomy" id="702744"/>
    <lineage>
        <taxon>Bacteria</taxon>
        <taxon>Bacillati</taxon>
        <taxon>Actinomycetota</taxon>
        <taxon>Actinomycetes</taxon>
        <taxon>Streptosporangiales</taxon>
        <taxon>Nocardiopsidaceae</taxon>
        <taxon>Salinactinospora</taxon>
    </lineage>
</organism>
<reference evidence="4" key="1">
    <citation type="journal article" date="2019" name="Int. J. Syst. Evol. Microbiol.">
        <title>The Global Catalogue of Microorganisms (GCM) 10K type strain sequencing project: providing services to taxonomists for standard genome sequencing and annotation.</title>
        <authorList>
            <consortium name="The Broad Institute Genomics Platform"/>
            <consortium name="The Broad Institute Genome Sequencing Center for Infectious Disease"/>
            <person name="Wu L."/>
            <person name="Ma J."/>
        </authorList>
    </citation>
    <scope>NUCLEOTIDE SEQUENCE [LARGE SCALE GENOMIC DNA]</scope>
    <source>
        <strain evidence="4">JCM 17137</strain>
    </source>
</reference>
<dbReference type="Gene3D" id="3.40.50.720">
    <property type="entry name" value="NAD(P)-binding Rossmann-like Domain"/>
    <property type="match status" value="1"/>
</dbReference>
<evidence type="ECO:0000259" key="2">
    <source>
        <dbReference type="Pfam" id="PF09130"/>
    </source>
</evidence>